<name>A0A0F9LG60_9ZZZZ</name>
<sequence length="78" mass="8298">MNSIPEPKVPDKFGPRGLYRVACPTCDGSHPSCPMVGCMNPTHCPADEPRRPNSRLFGVSFVYCDTCAAIVAGEAVTA</sequence>
<proteinExistence type="predicted"/>
<gene>
    <name evidence="1" type="ORF">LCGC14_1218130</name>
</gene>
<reference evidence="1" key="1">
    <citation type="journal article" date="2015" name="Nature">
        <title>Complex archaea that bridge the gap between prokaryotes and eukaryotes.</title>
        <authorList>
            <person name="Spang A."/>
            <person name="Saw J.H."/>
            <person name="Jorgensen S.L."/>
            <person name="Zaremba-Niedzwiedzka K."/>
            <person name="Martijn J."/>
            <person name="Lind A.E."/>
            <person name="van Eijk R."/>
            <person name="Schleper C."/>
            <person name="Guy L."/>
            <person name="Ettema T.J."/>
        </authorList>
    </citation>
    <scope>NUCLEOTIDE SEQUENCE</scope>
</reference>
<comment type="caution">
    <text evidence="1">The sequence shown here is derived from an EMBL/GenBank/DDBJ whole genome shotgun (WGS) entry which is preliminary data.</text>
</comment>
<accession>A0A0F9LG60</accession>
<organism evidence="1">
    <name type="scientific">marine sediment metagenome</name>
    <dbReference type="NCBI Taxonomy" id="412755"/>
    <lineage>
        <taxon>unclassified sequences</taxon>
        <taxon>metagenomes</taxon>
        <taxon>ecological metagenomes</taxon>
    </lineage>
</organism>
<dbReference type="EMBL" id="LAZR01006387">
    <property type="protein sequence ID" value="KKM92483.1"/>
    <property type="molecule type" value="Genomic_DNA"/>
</dbReference>
<dbReference type="AlphaFoldDB" id="A0A0F9LG60"/>
<evidence type="ECO:0000313" key="1">
    <source>
        <dbReference type="EMBL" id="KKM92483.1"/>
    </source>
</evidence>
<protein>
    <submittedName>
        <fullName evidence="1">Uncharacterized protein</fullName>
    </submittedName>
</protein>